<dbReference type="Pfam" id="PF20671">
    <property type="entry name" value="COG3_C"/>
    <property type="match status" value="1"/>
</dbReference>
<name>K1QUD7_MAGGI</name>
<dbReference type="InterPro" id="IPR048685">
    <property type="entry name" value="COG3_C"/>
</dbReference>
<dbReference type="HOGENOM" id="CLU_258749_0_0_1"/>
<feature type="compositionally biased region" description="Basic and acidic residues" evidence="9">
    <location>
        <begin position="1173"/>
        <end position="1195"/>
    </location>
</feature>
<proteinExistence type="inferred from homology"/>
<comment type="similarity">
    <text evidence="2">Belongs to the COG3 family.</text>
</comment>
<dbReference type="PROSITE" id="PS00028">
    <property type="entry name" value="ZINC_FINGER_C2H2_1"/>
    <property type="match status" value="5"/>
</dbReference>
<sequence length="1336" mass="152583">RQYIEELQGYQSQCDGVLGEVTTALTYLAGLQKQYISVSTKTNALHEACEHLLAEQTRLMNTAENISNKLSYYNELDKISSKLSSPTLMVTNESFVPMLSRLDECILYLKNNLNYKESQTYLARLNQCLSRALNLIKSHVVNILQSSTRQVQEKRSSTSSQLGDNAFTLFYGKFRANAPRVKALMEQLEIRLDKSPEYSQALVDCQQCYFSQREQLLGPSISSTINDLATKHARDHCALMRSGCAFMVHVCEDEYQLYYNFFTKHTGLLDEMLERLCNNLYDVFRPLIIHVNHLETLAELCSIMKVEMLEEHTQANAQELSSFGNVCRQMLMDMQERLVYRTYIYIRSDILQYSAAQGDLAYPEKLEMMQSIAESIRAGETKGHTRTPSSSSLKGHSRSASNASSTSQEVAELTEAGKNSPDQTEVKSVTSTMPMSPADLHGMWYPTVRRTLVTLSKLYRCIDKTTFQGLSQEALQSCIQSLKIAKEGITKRKTLMDGQLFLIKHLLILREQIAPFQTDFSIRETTLDFSKLKDAARGLIQNSSKLFMFNSNNSLLQFILEGTPHVMEHFVDSKKDVDLELKITCEEFIHHMSDTFNEPLKTFLSRAEVVINLKEEEGIKSVTLRQQPFATPEKLHDVVSETYKNIKSRLPTIHKSMQLYMANKDTETILFKPIKVNIQQAFQRLSEILTENYTEEDRQIVANPSPEQVQKAVEKGNDIFYVSNNLNTKETTYFGTDLGKKFLDSKRELLLEFYKFCVETYSSESGVVVISSESTEEATTAKIEDDITEEVEDDKDEDWRMEKKTPGGSNKIKHSIRRKVEMEEKMGVKCDKCSQIFKTDEYLKQHMQIHERINYHCPECDRPFSVKRYIYNHMKTMHNKDYNASIQIKMTPYIPSDCPECKETFPSIEMLEIHMDREHSPKSAKQSGSKTSTPRASDTPRTSQRIRKVTEKMKSSQEALNLNSEGNEEKNADAKLEKEKESLSPKEDFAFVCRVCQKGFNLRRSIGVHMRKSHNMAYQEEEVETEKEKEAEDVSESVTTTPAKTADSVGDQEVVCTTRSGRKSKKSSRLLEIESTSILPESPKKAASEKPTAQGAATTSEENGDGNAESDNNSQENQPGTNNAGENREGEQTAAIEEMETETVGKKEEKIFQDGEEFKPNIIEEIQEDDEEYKVSESEDVHESDEDFKISGDEDFDHKTRKSTLKGQRLSARGIKRKSMFNDSVEVDGVLLTTPGRKKKKDGNISIPLQRVSNQHLLEGRCEETIVNNKVWYRCLLCSKAMRMRTAIIKHMKTHDEMLEGTYQCYICDVRFSTNFKLVEVGNREINRQMDMIAIV</sequence>
<feature type="non-terminal residue" evidence="10">
    <location>
        <position position="1"/>
    </location>
</feature>
<evidence type="ECO:0000256" key="9">
    <source>
        <dbReference type="SAM" id="MobiDB-lite"/>
    </source>
</evidence>
<keyword evidence="7" id="KW-0472">Membrane</keyword>
<dbReference type="Pfam" id="PF04136">
    <property type="entry name" value="COG3_N"/>
    <property type="match status" value="1"/>
</dbReference>
<reference evidence="10" key="1">
    <citation type="journal article" date="2012" name="Nature">
        <title>The oyster genome reveals stress adaptation and complexity of shell formation.</title>
        <authorList>
            <person name="Zhang G."/>
            <person name="Fang X."/>
            <person name="Guo X."/>
            <person name="Li L."/>
            <person name="Luo R."/>
            <person name="Xu F."/>
            <person name="Yang P."/>
            <person name="Zhang L."/>
            <person name="Wang X."/>
            <person name="Qi H."/>
            <person name="Xiong Z."/>
            <person name="Que H."/>
            <person name="Xie Y."/>
            <person name="Holland P.W."/>
            <person name="Paps J."/>
            <person name="Zhu Y."/>
            <person name="Wu F."/>
            <person name="Chen Y."/>
            <person name="Wang J."/>
            <person name="Peng C."/>
            <person name="Meng J."/>
            <person name="Yang L."/>
            <person name="Liu J."/>
            <person name="Wen B."/>
            <person name="Zhang N."/>
            <person name="Huang Z."/>
            <person name="Zhu Q."/>
            <person name="Feng Y."/>
            <person name="Mount A."/>
            <person name="Hedgecock D."/>
            <person name="Xu Z."/>
            <person name="Liu Y."/>
            <person name="Domazet-Loso T."/>
            <person name="Du Y."/>
            <person name="Sun X."/>
            <person name="Zhang S."/>
            <person name="Liu B."/>
            <person name="Cheng P."/>
            <person name="Jiang X."/>
            <person name="Li J."/>
            <person name="Fan D."/>
            <person name="Wang W."/>
            <person name="Fu W."/>
            <person name="Wang T."/>
            <person name="Wang B."/>
            <person name="Zhang J."/>
            <person name="Peng Z."/>
            <person name="Li Y."/>
            <person name="Li N."/>
            <person name="Wang J."/>
            <person name="Chen M."/>
            <person name="He Y."/>
            <person name="Tan F."/>
            <person name="Song X."/>
            <person name="Zheng Q."/>
            <person name="Huang R."/>
            <person name="Yang H."/>
            <person name="Du X."/>
            <person name="Chen L."/>
            <person name="Yang M."/>
            <person name="Gaffney P.M."/>
            <person name="Wang S."/>
            <person name="Luo L."/>
            <person name="She Z."/>
            <person name="Ming Y."/>
            <person name="Huang W."/>
            <person name="Zhang S."/>
            <person name="Huang B."/>
            <person name="Zhang Y."/>
            <person name="Qu T."/>
            <person name="Ni P."/>
            <person name="Miao G."/>
            <person name="Wang J."/>
            <person name="Wang Q."/>
            <person name="Steinberg C.E."/>
            <person name="Wang H."/>
            <person name="Li N."/>
            <person name="Qian L."/>
            <person name="Zhang G."/>
            <person name="Li Y."/>
            <person name="Yang H."/>
            <person name="Liu X."/>
            <person name="Wang J."/>
            <person name="Yin Y."/>
            <person name="Wang J."/>
        </authorList>
    </citation>
    <scope>NUCLEOTIDE SEQUENCE [LARGE SCALE GENOMIC DNA]</scope>
    <source>
        <strain evidence="10">05x7-T-G4-1.051#20</strain>
    </source>
</reference>
<evidence type="ECO:0000256" key="6">
    <source>
        <dbReference type="ARBA" id="ARBA00023034"/>
    </source>
</evidence>
<dbReference type="FunCoup" id="K1QUD7">
    <property type="interactions" value="1190"/>
</dbReference>
<dbReference type="GO" id="GO:0017119">
    <property type="term" value="C:Golgi transport complex"/>
    <property type="evidence" value="ECO:0007669"/>
    <property type="project" value="TreeGrafter"/>
</dbReference>
<feature type="compositionally biased region" description="Low complexity" evidence="9">
    <location>
        <begin position="398"/>
        <end position="407"/>
    </location>
</feature>
<feature type="compositionally biased region" description="Basic and acidic residues" evidence="9">
    <location>
        <begin position="1143"/>
        <end position="1159"/>
    </location>
</feature>
<feature type="compositionally biased region" description="Basic and acidic residues" evidence="9">
    <location>
        <begin position="967"/>
        <end position="981"/>
    </location>
</feature>
<dbReference type="InterPro" id="IPR013087">
    <property type="entry name" value="Znf_C2H2_type"/>
</dbReference>
<dbReference type="InterPro" id="IPR036236">
    <property type="entry name" value="Znf_C2H2_sf"/>
</dbReference>
<keyword evidence="4" id="KW-0813">Transport</keyword>
<dbReference type="InParanoid" id="K1QUD7"/>
<keyword evidence="5" id="KW-0653">Protein transport</keyword>
<feature type="region of interest" description="Disordered" evidence="9">
    <location>
        <begin position="917"/>
        <end position="981"/>
    </location>
</feature>
<comment type="subcellular location">
    <subcellularLocation>
        <location evidence="1">Golgi apparatus membrane</location>
        <topology evidence="1">Peripheral membrane protein</topology>
    </subcellularLocation>
</comment>
<feature type="region of interest" description="Disordered" evidence="9">
    <location>
        <begin position="377"/>
        <end position="434"/>
    </location>
</feature>
<feature type="compositionally biased region" description="Polar residues" evidence="9">
    <location>
        <begin position="1109"/>
        <end position="1125"/>
    </location>
</feature>
<dbReference type="SUPFAM" id="SSF57667">
    <property type="entry name" value="beta-beta-alpha zinc fingers"/>
    <property type="match status" value="2"/>
</dbReference>
<keyword evidence="6" id="KW-0333">Golgi apparatus</keyword>
<gene>
    <name evidence="10" type="ORF">CGI_10003890</name>
</gene>
<dbReference type="PANTHER" id="PTHR13302">
    <property type="entry name" value="CONSERVED OLIGOMERIC GOLGI COMPLEX COMPONENT 3"/>
    <property type="match status" value="1"/>
</dbReference>
<organism evidence="10">
    <name type="scientific">Magallana gigas</name>
    <name type="common">Pacific oyster</name>
    <name type="synonym">Crassostrea gigas</name>
    <dbReference type="NCBI Taxonomy" id="29159"/>
    <lineage>
        <taxon>Eukaryota</taxon>
        <taxon>Metazoa</taxon>
        <taxon>Spiralia</taxon>
        <taxon>Lophotrochozoa</taxon>
        <taxon>Mollusca</taxon>
        <taxon>Bivalvia</taxon>
        <taxon>Autobranchia</taxon>
        <taxon>Pteriomorphia</taxon>
        <taxon>Ostreida</taxon>
        <taxon>Ostreoidea</taxon>
        <taxon>Ostreidae</taxon>
        <taxon>Magallana</taxon>
    </lineage>
</organism>
<dbReference type="GO" id="GO:0005801">
    <property type="term" value="C:cis-Golgi network"/>
    <property type="evidence" value="ECO:0007669"/>
    <property type="project" value="InterPro"/>
</dbReference>
<feature type="compositionally biased region" description="Polar residues" evidence="9">
    <location>
        <begin position="420"/>
        <end position="434"/>
    </location>
</feature>
<dbReference type="InterPro" id="IPR007265">
    <property type="entry name" value="COG_su3"/>
</dbReference>
<protein>
    <recommendedName>
        <fullName evidence="3">Conserved oligomeric Golgi complex subunit 3</fullName>
    </recommendedName>
    <alternativeName>
        <fullName evidence="8">Component of oligomeric Golgi complex 3</fullName>
    </alternativeName>
</protein>
<dbReference type="SMART" id="SM00355">
    <property type="entry name" value="ZnF_C2H2"/>
    <property type="match status" value="5"/>
</dbReference>
<dbReference type="GO" id="GO:0007030">
    <property type="term" value="P:Golgi organization"/>
    <property type="evidence" value="ECO:0007669"/>
    <property type="project" value="TreeGrafter"/>
</dbReference>
<evidence type="ECO:0000256" key="8">
    <source>
        <dbReference type="ARBA" id="ARBA00031339"/>
    </source>
</evidence>
<dbReference type="InterPro" id="IPR048320">
    <property type="entry name" value="COG3_N"/>
</dbReference>
<dbReference type="Pfam" id="PF00096">
    <property type="entry name" value="zf-C2H2"/>
    <property type="match status" value="2"/>
</dbReference>
<evidence type="ECO:0000256" key="1">
    <source>
        <dbReference type="ARBA" id="ARBA00004395"/>
    </source>
</evidence>
<feature type="compositionally biased region" description="Polar residues" evidence="9">
    <location>
        <begin position="923"/>
        <end position="943"/>
    </location>
</feature>
<dbReference type="GO" id="GO:0006891">
    <property type="term" value="P:intra-Golgi vesicle-mediated transport"/>
    <property type="evidence" value="ECO:0007669"/>
    <property type="project" value="TreeGrafter"/>
</dbReference>
<dbReference type="Gene3D" id="3.30.160.60">
    <property type="entry name" value="Classic Zinc Finger"/>
    <property type="match status" value="3"/>
</dbReference>
<evidence type="ECO:0000256" key="4">
    <source>
        <dbReference type="ARBA" id="ARBA00022448"/>
    </source>
</evidence>
<evidence type="ECO:0000256" key="2">
    <source>
        <dbReference type="ARBA" id="ARBA00009936"/>
    </source>
</evidence>
<dbReference type="EMBL" id="JH818861">
    <property type="protein sequence ID" value="EKC32545.1"/>
    <property type="molecule type" value="Genomic_DNA"/>
</dbReference>
<dbReference type="GO" id="GO:0006886">
    <property type="term" value="P:intracellular protein transport"/>
    <property type="evidence" value="ECO:0007669"/>
    <property type="project" value="InterPro"/>
</dbReference>
<evidence type="ECO:0000256" key="3">
    <source>
        <dbReference type="ARBA" id="ARBA00020976"/>
    </source>
</evidence>
<evidence type="ECO:0000256" key="5">
    <source>
        <dbReference type="ARBA" id="ARBA00022927"/>
    </source>
</evidence>
<dbReference type="PROSITE" id="PS50157">
    <property type="entry name" value="ZINC_FINGER_C2H2_2"/>
    <property type="match status" value="4"/>
</dbReference>
<evidence type="ECO:0000256" key="7">
    <source>
        <dbReference type="ARBA" id="ARBA00023136"/>
    </source>
</evidence>
<feature type="region of interest" description="Disordered" evidence="9">
    <location>
        <begin position="1017"/>
        <end position="1195"/>
    </location>
</feature>
<feature type="compositionally biased region" description="Polar residues" evidence="9">
    <location>
        <begin position="956"/>
        <end position="965"/>
    </location>
</feature>
<accession>K1QUD7</accession>
<dbReference type="PANTHER" id="PTHR13302:SF8">
    <property type="entry name" value="CONSERVED OLIGOMERIC GOLGI COMPLEX SUBUNIT 3"/>
    <property type="match status" value="1"/>
</dbReference>
<evidence type="ECO:0000313" key="10">
    <source>
        <dbReference type="EMBL" id="EKC32545.1"/>
    </source>
</evidence>
<dbReference type="GO" id="GO:0000139">
    <property type="term" value="C:Golgi membrane"/>
    <property type="evidence" value="ECO:0007669"/>
    <property type="project" value="UniProtKB-SubCell"/>
</dbReference>